<feature type="domain" description="STAS" evidence="3">
    <location>
        <begin position="1"/>
        <end position="103"/>
    </location>
</feature>
<dbReference type="CDD" id="cd07043">
    <property type="entry name" value="STAS_anti-anti-sigma_factors"/>
    <property type="match status" value="1"/>
</dbReference>
<dbReference type="STRING" id="69960.SAMN05421720_11020"/>
<comment type="similarity">
    <text evidence="1 2">Belongs to the anti-sigma-factor antagonist family.</text>
</comment>
<dbReference type="NCBIfam" id="TIGR00377">
    <property type="entry name" value="ant_ant_sig"/>
    <property type="match status" value="1"/>
</dbReference>
<evidence type="ECO:0000256" key="1">
    <source>
        <dbReference type="ARBA" id="ARBA00009013"/>
    </source>
</evidence>
<dbReference type="Gene3D" id="3.30.750.24">
    <property type="entry name" value="STAS domain"/>
    <property type="match status" value="1"/>
</dbReference>
<dbReference type="EMBL" id="FNAP01000010">
    <property type="protein sequence ID" value="SDE68309.1"/>
    <property type="molecule type" value="Genomic_DNA"/>
</dbReference>
<evidence type="ECO:0000313" key="5">
    <source>
        <dbReference type="Proteomes" id="UP000199412"/>
    </source>
</evidence>
<sequence length="103" mass="11705">MRYEVNAQSGKVVLSLRDRLVHEDRGVFERVVREVLANQPGEVEVDFHDLSYMDSAGLGFLLTLREQARKTGTMIVLSRPQGTVREILDLARFETLFTIRQGG</sequence>
<evidence type="ECO:0000259" key="3">
    <source>
        <dbReference type="PROSITE" id="PS50801"/>
    </source>
</evidence>
<dbReference type="Pfam" id="PF13466">
    <property type="entry name" value="STAS_2"/>
    <property type="match status" value="1"/>
</dbReference>
<dbReference type="PANTHER" id="PTHR33495">
    <property type="entry name" value="ANTI-SIGMA FACTOR ANTAGONIST TM_1081-RELATED-RELATED"/>
    <property type="match status" value="1"/>
</dbReference>
<protein>
    <recommendedName>
        <fullName evidence="2">Anti-sigma factor antagonist</fullName>
    </recommendedName>
</protein>
<keyword evidence="5" id="KW-1185">Reference proteome</keyword>
<dbReference type="AlphaFoldDB" id="A0A1G7EXB5"/>
<accession>A0A1G7EXB5</accession>
<dbReference type="InterPro" id="IPR036513">
    <property type="entry name" value="STAS_dom_sf"/>
</dbReference>
<organism evidence="4 5">
    <name type="scientific">Rhodospira trueperi</name>
    <dbReference type="NCBI Taxonomy" id="69960"/>
    <lineage>
        <taxon>Bacteria</taxon>
        <taxon>Pseudomonadati</taxon>
        <taxon>Pseudomonadota</taxon>
        <taxon>Alphaproteobacteria</taxon>
        <taxon>Rhodospirillales</taxon>
        <taxon>Rhodospirillaceae</taxon>
        <taxon>Rhodospira</taxon>
    </lineage>
</organism>
<evidence type="ECO:0000256" key="2">
    <source>
        <dbReference type="RuleBase" id="RU003749"/>
    </source>
</evidence>
<dbReference type="InterPro" id="IPR003658">
    <property type="entry name" value="Anti-sigma_ant"/>
</dbReference>
<dbReference type="Proteomes" id="UP000199412">
    <property type="component" value="Unassembled WGS sequence"/>
</dbReference>
<dbReference type="RefSeq" id="WP_176793717.1">
    <property type="nucleotide sequence ID" value="NZ_FNAP01000010.1"/>
</dbReference>
<reference evidence="4 5" key="1">
    <citation type="submission" date="2016-10" db="EMBL/GenBank/DDBJ databases">
        <authorList>
            <person name="de Groot N.N."/>
        </authorList>
    </citation>
    <scope>NUCLEOTIDE SEQUENCE [LARGE SCALE GENOMIC DNA]</scope>
    <source>
        <strain evidence="4 5">ATCC 700224</strain>
    </source>
</reference>
<evidence type="ECO:0000313" key="4">
    <source>
        <dbReference type="EMBL" id="SDE68309.1"/>
    </source>
</evidence>
<proteinExistence type="inferred from homology"/>
<dbReference type="SUPFAM" id="SSF52091">
    <property type="entry name" value="SpoIIaa-like"/>
    <property type="match status" value="1"/>
</dbReference>
<dbReference type="InterPro" id="IPR058548">
    <property type="entry name" value="MlaB-like_STAS"/>
</dbReference>
<dbReference type="InterPro" id="IPR002645">
    <property type="entry name" value="STAS_dom"/>
</dbReference>
<gene>
    <name evidence="4" type="ORF">SAMN05421720_11020</name>
</gene>
<dbReference type="PROSITE" id="PS50801">
    <property type="entry name" value="STAS"/>
    <property type="match status" value="1"/>
</dbReference>
<dbReference type="GO" id="GO:0043856">
    <property type="term" value="F:anti-sigma factor antagonist activity"/>
    <property type="evidence" value="ECO:0007669"/>
    <property type="project" value="InterPro"/>
</dbReference>
<name>A0A1G7EXB5_9PROT</name>